<dbReference type="PRINTS" id="PR00368">
    <property type="entry name" value="FADPNR"/>
</dbReference>
<dbReference type="Pfam" id="PF13454">
    <property type="entry name" value="NAD_binding_9"/>
    <property type="match status" value="1"/>
</dbReference>
<dbReference type="InterPro" id="IPR052189">
    <property type="entry name" value="L-asp_N-monooxygenase_NS-form"/>
</dbReference>
<dbReference type="PANTHER" id="PTHR40254:SF1">
    <property type="entry name" value="BLR0577 PROTEIN"/>
    <property type="match status" value="1"/>
</dbReference>
<evidence type="ECO:0000256" key="1">
    <source>
        <dbReference type="SAM" id="MobiDB-lite"/>
    </source>
</evidence>
<protein>
    <recommendedName>
        <fullName evidence="2">FAD-dependent urate hydroxylase HpyO/Asp monooxygenase CreE-like FAD/NAD(P)-binding domain-containing protein</fullName>
    </recommendedName>
</protein>
<dbReference type="Gene3D" id="3.50.50.60">
    <property type="entry name" value="FAD/NAD(P)-binding domain"/>
    <property type="match status" value="1"/>
</dbReference>
<dbReference type="Gene3D" id="1.25.40.10">
    <property type="entry name" value="Tetratricopeptide repeat domain"/>
    <property type="match status" value="1"/>
</dbReference>
<evidence type="ECO:0000313" key="3">
    <source>
        <dbReference type="EMBL" id="AWC08645.1"/>
    </source>
</evidence>
<dbReference type="InterPro" id="IPR036188">
    <property type="entry name" value="FAD/NAD-bd_sf"/>
</dbReference>
<dbReference type="InterPro" id="IPR038732">
    <property type="entry name" value="HpyO/CreE_NAD-binding"/>
</dbReference>
<sequence>MLEQAHQDQHTVAVIGAGAAGTLVAIHLCEIARRRRTRLELLLIDPAEQVGTGAAFATKDNRHRLNVTADKMSCHPDDASHFLRWLTRHGNAKATATEFAARGDYGAYLSDTLSDASARARTVTLRHVRGQVTDCAWHGKQAALRLADRSVVRADSVVLATGPQAASGSWAPEELRASGRFVPDAWAPGALDGPLSSGGDVLLVGTGLTAVDVALTLGRDDRTVHAVSRGGTLPAAHAVTPLPPVAPPGSLDGLPLSRLRRDVYRHVRRTLRCHGDWRPALDGLRPLTARLWSALPDGDRAEFLTRDRSLWNSHRHRMAPATAEAIARLQESQRLRVSAGQVATVRSTETGEATDPGALLSVTLDNGRTLKVGWVVDCTGPAARLAESTDPLDHSLLASGLAAPGPLGIGYATDPDGRLVGGDTVAGPPMWTLGAHRRGQLWESTAIPEIRGQAAGIAKLLLDEAAPLPPAPPRRRPVDNLGEPLSTDPSAAATYRIGLQRLMKVRSGADRAFLQAVELDPGFALAHAALAMLGHEGGAEVDVPRALADAQRAVRERGDARERGLVDVITRRIQGPPGDGDAALLRHIGDHPCDALALSMAVPTIAFSGVTDLRDDAYELVERTAPAHAGHWFHTSLLAFIRQELGAFDEAGALARQALTSEADSGHAVHALAHVHYECGDHQDGLRWLDSWIADHGQGATHGAHFAWHAALHELALDDATAVRHRWSVQLAPPQVRGIRALVDSVSMLWRAQLTGQWTGAVPIAEVLSEVAAETLERPVTPFTALHSVIALTAAREVCALHRLGRYAAQHSDPVQREVIHPLCEAMAAVAEERWNDAAPALQALLPALPRVGGSAAQREVIEETLLYALASAGRCAEADRLLQDRLDRRSSPLDHRRLGRLATI</sequence>
<organism evidence="3">
    <name type="scientific">Kitasatospora mediocidica</name>
    <dbReference type="NCBI Taxonomy" id="58352"/>
    <lineage>
        <taxon>Bacteria</taxon>
        <taxon>Bacillati</taxon>
        <taxon>Actinomycetota</taxon>
        <taxon>Actinomycetes</taxon>
        <taxon>Kitasatosporales</taxon>
        <taxon>Streptomycetaceae</taxon>
        <taxon>Kitasatospora</taxon>
    </lineage>
</organism>
<reference evidence="3" key="1">
    <citation type="journal article" date="2018" name="Appl. Microbiol. Biotechnol.">
        <title>Genomic-driven discovery of an amidinohydrolase involved in the biosynthesis of mediomycin A.</title>
        <authorList>
            <person name="Sun F."/>
            <person name="Xu S."/>
            <person name="Jiang F."/>
            <person name="Liu W."/>
        </authorList>
    </citation>
    <scope>NUCLEOTIDE SEQUENCE</scope>
    <source>
        <strain evidence="3">ATCC 23936</strain>
    </source>
</reference>
<accession>A0A2S0XA23</accession>
<evidence type="ECO:0000259" key="2">
    <source>
        <dbReference type="Pfam" id="PF13454"/>
    </source>
</evidence>
<name>A0A2S0XA23_9ACTN</name>
<dbReference type="SUPFAM" id="SSF51905">
    <property type="entry name" value="FAD/NAD(P)-binding domain"/>
    <property type="match status" value="2"/>
</dbReference>
<dbReference type="EMBL" id="MF139773">
    <property type="protein sequence ID" value="AWC08645.1"/>
    <property type="molecule type" value="Genomic_DNA"/>
</dbReference>
<dbReference type="SUPFAM" id="SSF48452">
    <property type="entry name" value="TPR-like"/>
    <property type="match status" value="1"/>
</dbReference>
<feature type="region of interest" description="Disordered" evidence="1">
    <location>
        <begin position="468"/>
        <end position="487"/>
    </location>
</feature>
<feature type="domain" description="FAD-dependent urate hydroxylase HpyO/Asp monooxygenase CreE-like FAD/NAD(P)-binding" evidence="2">
    <location>
        <begin position="13"/>
        <end position="163"/>
    </location>
</feature>
<proteinExistence type="predicted"/>
<dbReference type="InterPro" id="IPR011990">
    <property type="entry name" value="TPR-like_helical_dom_sf"/>
</dbReference>
<dbReference type="PANTHER" id="PTHR40254">
    <property type="entry name" value="BLR0577 PROTEIN"/>
    <property type="match status" value="1"/>
</dbReference>
<dbReference type="AlphaFoldDB" id="A0A2S0XA23"/>